<protein>
    <submittedName>
        <fullName evidence="3">Uncharacterized protein</fullName>
    </submittedName>
</protein>
<dbReference type="RefSeq" id="WP_142450934.1">
    <property type="nucleotide sequence ID" value="NZ_FXTA01000003.1"/>
</dbReference>
<dbReference type="Proteomes" id="UP000468990">
    <property type="component" value="Unassembled WGS sequence"/>
</dbReference>
<feature type="transmembrane region" description="Helical" evidence="1">
    <location>
        <begin position="111"/>
        <end position="130"/>
    </location>
</feature>
<reference evidence="2 5" key="2">
    <citation type="submission" date="2019-11" db="EMBL/GenBank/DDBJ databases">
        <title>Flavobacterium resistens genome.</title>
        <authorList>
            <person name="Wilson V.M."/>
            <person name="Newman J.D."/>
        </authorList>
    </citation>
    <scope>NUCLEOTIDE SEQUENCE [LARGE SCALE GENOMIC DNA]</scope>
    <source>
        <strain evidence="2 5">DSM 19382</strain>
    </source>
</reference>
<keyword evidence="1" id="KW-0812">Transmembrane</keyword>
<evidence type="ECO:0000313" key="4">
    <source>
        <dbReference type="Proteomes" id="UP000317289"/>
    </source>
</evidence>
<feature type="transmembrane region" description="Helical" evidence="1">
    <location>
        <begin position="88"/>
        <end position="105"/>
    </location>
</feature>
<gene>
    <name evidence="2" type="ORF">GJU42_12060</name>
    <name evidence="3" type="ORF">SAMN06265349_103242</name>
</gene>
<dbReference type="EMBL" id="WKKG01000006">
    <property type="protein sequence ID" value="MRX68700.1"/>
    <property type="molecule type" value="Genomic_DNA"/>
</dbReference>
<keyword evidence="1" id="KW-1133">Transmembrane helix</keyword>
<dbReference type="AlphaFoldDB" id="A0A521DI41"/>
<evidence type="ECO:0000313" key="5">
    <source>
        <dbReference type="Proteomes" id="UP000468990"/>
    </source>
</evidence>
<evidence type="ECO:0000313" key="2">
    <source>
        <dbReference type="EMBL" id="MRX68700.1"/>
    </source>
</evidence>
<feature type="transmembrane region" description="Helical" evidence="1">
    <location>
        <begin position="59"/>
        <end position="81"/>
    </location>
</feature>
<dbReference type="OrthoDB" id="6025129at2"/>
<organism evidence="3 4">
    <name type="scientific">Flavobacterium resistens</name>
    <dbReference type="NCBI Taxonomy" id="443612"/>
    <lineage>
        <taxon>Bacteria</taxon>
        <taxon>Pseudomonadati</taxon>
        <taxon>Bacteroidota</taxon>
        <taxon>Flavobacteriia</taxon>
        <taxon>Flavobacteriales</taxon>
        <taxon>Flavobacteriaceae</taxon>
        <taxon>Flavobacterium</taxon>
    </lineage>
</organism>
<evidence type="ECO:0000313" key="3">
    <source>
        <dbReference type="EMBL" id="SMO70811.1"/>
    </source>
</evidence>
<reference evidence="3 4" key="1">
    <citation type="submission" date="2017-05" db="EMBL/GenBank/DDBJ databases">
        <authorList>
            <person name="Varghese N."/>
            <person name="Submissions S."/>
        </authorList>
    </citation>
    <scope>NUCLEOTIDE SEQUENCE [LARGE SCALE GENOMIC DNA]</scope>
    <source>
        <strain evidence="3 4">DSM 19382</strain>
    </source>
</reference>
<proteinExistence type="predicted"/>
<dbReference type="EMBL" id="FXTA01000003">
    <property type="protein sequence ID" value="SMO70811.1"/>
    <property type="molecule type" value="Genomic_DNA"/>
</dbReference>
<keyword evidence="5" id="KW-1185">Reference proteome</keyword>
<evidence type="ECO:0000256" key="1">
    <source>
        <dbReference type="SAM" id="Phobius"/>
    </source>
</evidence>
<accession>A0A521DI41</accession>
<dbReference type="Proteomes" id="UP000317289">
    <property type="component" value="Unassembled WGS sequence"/>
</dbReference>
<keyword evidence="1" id="KW-0472">Membrane</keyword>
<name>A0A521DI41_9FLAO</name>
<feature type="transmembrane region" description="Helical" evidence="1">
    <location>
        <begin position="9"/>
        <end position="33"/>
    </location>
</feature>
<sequence length="141" mass="15266">MNPILRNTLAVIAGIIIGSIVNMSIILISGSIIPPPKGADNTTMEGLKATMHLFEAKHFLFPFLAHAIGTFAGAITTALIAFNHKKKLALLIGAFFLFGGIVSVCSLPSPMWFTVVDLVFAYIPMAYLALKLTCRRKPQLH</sequence>